<dbReference type="STRING" id="6669.E9FRC5"/>
<dbReference type="GO" id="GO:0005634">
    <property type="term" value="C:nucleus"/>
    <property type="evidence" value="ECO:0000318"/>
    <property type="project" value="GO_Central"/>
</dbReference>
<dbReference type="GO" id="GO:0006400">
    <property type="term" value="P:tRNA modification"/>
    <property type="evidence" value="ECO:0000318"/>
    <property type="project" value="GO_Central"/>
</dbReference>
<evidence type="ECO:0000256" key="2">
    <source>
        <dbReference type="ARBA" id="ARBA00012787"/>
    </source>
</evidence>
<evidence type="ECO:0000313" key="7">
    <source>
        <dbReference type="Proteomes" id="UP000000305"/>
    </source>
</evidence>
<evidence type="ECO:0000259" key="5">
    <source>
        <dbReference type="Pfam" id="PF01509"/>
    </source>
</evidence>
<sequence>PIKMGHGGTLDKNATGVLVVGINEGCAQLPAFLDGSKVYSGNCVFGRATDTYNNEGQTTMEKPYDHITLTEINDFKAAIKGEVLQKPPPYSALKLQGRRLSDLAREGVPVDPKPRLVTCYDFTVIEFAPPKLTFELSCSKGFYVRSLVHDLGIVLNSCAYLDTLERTRQGPFETQHCLTEEQCTVTGI</sequence>
<proteinExistence type="inferred from homology"/>
<dbReference type="GO" id="GO:0160148">
    <property type="term" value="F:tRNA pseudouridine(55) synthase activity"/>
    <property type="evidence" value="ECO:0007669"/>
    <property type="project" value="UniProtKB-EC"/>
</dbReference>
<dbReference type="PhylomeDB" id="E9FRC5"/>
<dbReference type="InterPro" id="IPR020103">
    <property type="entry name" value="PsdUridine_synth_cat_dom_sf"/>
</dbReference>
<feature type="domain" description="Pseudouridine synthase II N-terminal" evidence="5">
    <location>
        <begin position="3"/>
        <end position="144"/>
    </location>
</feature>
<dbReference type="InParanoid" id="E9FRC5"/>
<dbReference type="EMBL" id="GL732523">
    <property type="protein sequence ID" value="EFX90141.1"/>
    <property type="molecule type" value="Genomic_DNA"/>
</dbReference>
<reference evidence="6 7" key="1">
    <citation type="journal article" date="2011" name="Science">
        <title>The ecoresponsive genome of Daphnia pulex.</title>
        <authorList>
            <person name="Colbourne J.K."/>
            <person name="Pfrender M.E."/>
            <person name="Gilbert D."/>
            <person name="Thomas W.K."/>
            <person name="Tucker A."/>
            <person name="Oakley T.H."/>
            <person name="Tokishita S."/>
            <person name="Aerts A."/>
            <person name="Arnold G.J."/>
            <person name="Basu M.K."/>
            <person name="Bauer D.J."/>
            <person name="Caceres C.E."/>
            <person name="Carmel L."/>
            <person name="Casola C."/>
            <person name="Choi J.H."/>
            <person name="Detter J.C."/>
            <person name="Dong Q."/>
            <person name="Dusheyko S."/>
            <person name="Eads B.D."/>
            <person name="Frohlich T."/>
            <person name="Geiler-Samerotte K.A."/>
            <person name="Gerlach D."/>
            <person name="Hatcher P."/>
            <person name="Jogdeo S."/>
            <person name="Krijgsveld J."/>
            <person name="Kriventseva E.V."/>
            <person name="Kultz D."/>
            <person name="Laforsch C."/>
            <person name="Lindquist E."/>
            <person name="Lopez J."/>
            <person name="Manak J.R."/>
            <person name="Muller J."/>
            <person name="Pangilinan J."/>
            <person name="Patwardhan R.P."/>
            <person name="Pitluck S."/>
            <person name="Pritham E.J."/>
            <person name="Rechtsteiner A."/>
            <person name="Rho M."/>
            <person name="Rogozin I.B."/>
            <person name="Sakarya O."/>
            <person name="Salamov A."/>
            <person name="Schaack S."/>
            <person name="Shapiro H."/>
            <person name="Shiga Y."/>
            <person name="Skalitzky C."/>
            <person name="Smith Z."/>
            <person name="Souvorov A."/>
            <person name="Sung W."/>
            <person name="Tang Z."/>
            <person name="Tsuchiya D."/>
            <person name="Tu H."/>
            <person name="Vos H."/>
            <person name="Wang M."/>
            <person name="Wolf Y.I."/>
            <person name="Yamagata H."/>
            <person name="Yamada T."/>
            <person name="Ye Y."/>
            <person name="Shaw J.R."/>
            <person name="Andrews J."/>
            <person name="Crease T.J."/>
            <person name="Tang H."/>
            <person name="Lucas S.M."/>
            <person name="Robertson H.M."/>
            <person name="Bork P."/>
            <person name="Koonin E.V."/>
            <person name="Zdobnov E.M."/>
            <person name="Grigoriev I.V."/>
            <person name="Lynch M."/>
            <person name="Boore J.L."/>
        </authorList>
    </citation>
    <scope>NUCLEOTIDE SEQUENCE [LARGE SCALE GENOMIC DNA]</scope>
</reference>
<dbReference type="InterPro" id="IPR002501">
    <property type="entry name" value="PsdUridine_synth_N"/>
</dbReference>
<dbReference type="eggNOG" id="KOG2529">
    <property type="taxonomic scope" value="Eukaryota"/>
</dbReference>
<dbReference type="GO" id="GO:1990481">
    <property type="term" value="P:mRNA pseudouridine synthesis"/>
    <property type="evidence" value="ECO:0000318"/>
    <property type="project" value="GO_Central"/>
</dbReference>
<dbReference type="OMA" id="THMELTQ"/>
<dbReference type="NCBIfam" id="TIGR00431">
    <property type="entry name" value="TruB"/>
    <property type="match status" value="1"/>
</dbReference>
<dbReference type="GO" id="GO:0003723">
    <property type="term" value="F:RNA binding"/>
    <property type="evidence" value="ECO:0007669"/>
    <property type="project" value="InterPro"/>
</dbReference>
<dbReference type="InterPro" id="IPR014780">
    <property type="entry name" value="tRNA_psdUridine_synth_TruB"/>
</dbReference>
<accession>E9FRC5</accession>
<dbReference type="KEGG" id="dpx:DAPPUDRAFT_33293"/>
<dbReference type="HOGENOM" id="CLU_032087_2_1_1"/>
<evidence type="ECO:0000256" key="4">
    <source>
        <dbReference type="ARBA" id="ARBA00023235"/>
    </source>
</evidence>
<dbReference type="PANTHER" id="PTHR13767">
    <property type="entry name" value="TRNA-PSEUDOURIDINE SYNTHASE"/>
    <property type="match status" value="1"/>
</dbReference>
<organism evidence="6 7">
    <name type="scientific">Daphnia pulex</name>
    <name type="common">Water flea</name>
    <dbReference type="NCBI Taxonomy" id="6669"/>
    <lineage>
        <taxon>Eukaryota</taxon>
        <taxon>Metazoa</taxon>
        <taxon>Ecdysozoa</taxon>
        <taxon>Arthropoda</taxon>
        <taxon>Crustacea</taxon>
        <taxon>Branchiopoda</taxon>
        <taxon>Diplostraca</taxon>
        <taxon>Cladocera</taxon>
        <taxon>Anomopoda</taxon>
        <taxon>Daphniidae</taxon>
        <taxon>Daphnia</taxon>
    </lineage>
</organism>
<evidence type="ECO:0000313" key="6">
    <source>
        <dbReference type="EMBL" id="EFX90141.1"/>
    </source>
</evidence>
<feature type="non-terminal residue" evidence="6">
    <location>
        <position position="188"/>
    </location>
</feature>
<evidence type="ECO:0000256" key="3">
    <source>
        <dbReference type="ARBA" id="ARBA00022694"/>
    </source>
</evidence>
<dbReference type="EC" id="5.4.99.25" evidence="2"/>
<evidence type="ECO:0000256" key="1">
    <source>
        <dbReference type="ARBA" id="ARBA00008999"/>
    </source>
</evidence>
<dbReference type="PANTHER" id="PTHR13767:SF2">
    <property type="entry name" value="PSEUDOURIDYLATE SYNTHASE TRUB1"/>
    <property type="match status" value="1"/>
</dbReference>
<dbReference type="AlphaFoldDB" id="E9FRC5"/>
<dbReference type="Gene3D" id="3.30.2350.10">
    <property type="entry name" value="Pseudouridine synthase"/>
    <property type="match status" value="1"/>
</dbReference>
<keyword evidence="4" id="KW-0413">Isomerase</keyword>
<dbReference type="OrthoDB" id="9995526at2759"/>
<keyword evidence="7" id="KW-1185">Reference proteome</keyword>
<name>E9FRC5_DAPPU</name>
<dbReference type="SUPFAM" id="SSF55120">
    <property type="entry name" value="Pseudouridine synthase"/>
    <property type="match status" value="1"/>
</dbReference>
<dbReference type="GO" id="GO:0009982">
    <property type="term" value="F:pseudouridine synthase activity"/>
    <property type="evidence" value="ECO:0000318"/>
    <property type="project" value="GO_Central"/>
</dbReference>
<keyword evidence="3" id="KW-0819">tRNA processing</keyword>
<dbReference type="FunFam" id="3.30.2350.10:FF:000071">
    <property type="entry name" value="Uncharacterized protein"/>
    <property type="match status" value="1"/>
</dbReference>
<dbReference type="Proteomes" id="UP000000305">
    <property type="component" value="Unassembled WGS sequence"/>
</dbReference>
<comment type="similarity">
    <text evidence="1">Belongs to the pseudouridine synthase TruB family.</text>
</comment>
<protein>
    <recommendedName>
        <fullName evidence="2">tRNA pseudouridine(55) synthase</fullName>
        <ecNumber evidence="2">5.4.99.25</ecNumber>
    </recommendedName>
</protein>
<gene>
    <name evidence="6" type="ORF">DAPPUDRAFT_33293</name>
</gene>
<dbReference type="Pfam" id="PF01509">
    <property type="entry name" value="TruB_N"/>
    <property type="match status" value="1"/>
</dbReference>
<feature type="non-terminal residue" evidence="6">
    <location>
        <position position="1"/>
    </location>
</feature>